<feature type="region of interest" description="Disordered" evidence="1">
    <location>
        <begin position="1"/>
        <end position="45"/>
    </location>
</feature>
<comment type="caution">
    <text evidence="2">The sequence shown here is derived from an EMBL/GenBank/DDBJ whole genome shotgun (WGS) entry which is preliminary data.</text>
</comment>
<organism evidence="2 3">
    <name type="scientific">Actinomortierella ambigua</name>
    <dbReference type="NCBI Taxonomy" id="1343610"/>
    <lineage>
        <taxon>Eukaryota</taxon>
        <taxon>Fungi</taxon>
        <taxon>Fungi incertae sedis</taxon>
        <taxon>Mucoromycota</taxon>
        <taxon>Mortierellomycotina</taxon>
        <taxon>Mortierellomycetes</taxon>
        <taxon>Mortierellales</taxon>
        <taxon>Mortierellaceae</taxon>
        <taxon>Actinomortierella</taxon>
    </lineage>
</organism>
<sequence>MAILFKSSSSAAARKPASVTSAQTNQSSSSSMASHDARSARSHPHSFAGMTQTDILFSLMPVYGGYRVVLPDGEATH</sequence>
<evidence type="ECO:0000313" key="3">
    <source>
        <dbReference type="Proteomes" id="UP000807716"/>
    </source>
</evidence>
<feature type="compositionally biased region" description="Low complexity" evidence="1">
    <location>
        <begin position="7"/>
        <end position="34"/>
    </location>
</feature>
<accession>A0A9P6PPS8</accession>
<proteinExistence type="predicted"/>
<dbReference type="Proteomes" id="UP000807716">
    <property type="component" value="Unassembled WGS sequence"/>
</dbReference>
<reference evidence="2" key="1">
    <citation type="journal article" date="2020" name="Fungal Divers.">
        <title>Resolving the Mortierellaceae phylogeny through synthesis of multi-gene phylogenetics and phylogenomics.</title>
        <authorList>
            <person name="Vandepol N."/>
            <person name="Liber J."/>
            <person name="Desiro A."/>
            <person name="Na H."/>
            <person name="Kennedy M."/>
            <person name="Barry K."/>
            <person name="Grigoriev I.V."/>
            <person name="Miller A.N."/>
            <person name="O'Donnell K."/>
            <person name="Stajich J.E."/>
            <person name="Bonito G."/>
        </authorList>
    </citation>
    <scope>NUCLEOTIDE SEQUENCE</scope>
    <source>
        <strain evidence="2">BC1065</strain>
    </source>
</reference>
<dbReference type="AlphaFoldDB" id="A0A9P6PPS8"/>
<protein>
    <submittedName>
        <fullName evidence="2">Uncharacterized protein</fullName>
    </submittedName>
</protein>
<dbReference type="EMBL" id="JAAAJB010000750">
    <property type="protein sequence ID" value="KAG0251443.1"/>
    <property type="molecule type" value="Genomic_DNA"/>
</dbReference>
<evidence type="ECO:0000313" key="2">
    <source>
        <dbReference type="EMBL" id="KAG0251443.1"/>
    </source>
</evidence>
<keyword evidence="3" id="KW-1185">Reference proteome</keyword>
<gene>
    <name evidence="2" type="ORF">DFQ27_008763</name>
</gene>
<evidence type="ECO:0000256" key="1">
    <source>
        <dbReference type="SAM" id="MobiDB-lite"/>
    </source>
</evidence>
<name>A0A9P6PPS8_9FUNG</name>